<dbReference type="Pfam" id="PF01427">
    <property type="entry name" value="Peptidase_M15"/>
    <property type="match status" value="1"/>
</dbReference>
<evidence type="ECO:0000256" key="4">
    <source>
        <dbReference type="ARBA" id="ARBA00022801"/>
    </source>
</evidence>
<feature type="binding site" evidence="9">
    <location>
        <position position="187"/>
    </location>
    <ligand>
        <name>Zn(2+)</name>
        <dbReference type="ChEBI" id="CHEBI:29105"/>
        <note>catalytic</note>
    </ligand>
</feature>
<gene>
    <name evidence="12" type="ORF">ACFP1Z_12790</name>
</gene>
<dbReference type="PANTHER" id="PTHR43126">
    <property type="entry name" value="D-ALANYL-D-ALANINE DIPEPTIDASE"/>
    <property type="match status" value="1"/>
</dbReference>
<keyword evidence="6 9" id="KW-0224">Dipeptidase</keyword>
<feature type="binding site" evidence="9">
    <location>
        <position position="127"/>
    </location>
    <ligand>
        <name>Zn(2+)</name>
        <dbReference type="ChEBI" id="CHEBI:29105"/>
        <note>catalytic</note>
    </ligand>
</feature>
<keyword evidence="2 9" id="KW-0645">Protease</keyword>
<comment type="similarity">
    <text evidence="9 10">Belongs to the peptidase M15D family.</text>
</comment>
<keyword evidence="4 9" id="KW-0378">Hydrolase</keyword>
<evidence type="ECO:0000256" key="11">
    <source>
        <dbReference type="SAM" id="MobiDB-lite"/>
    </source>
</evidence>
<evidence type="ECO:0000256" key="9">
    <source>
        <dbReference type="HAMAP-Rule" id="MF_01924"/>
    </source>
</evidence>
<dbReference type="EC" id="3.4.13.22" evidence="9 10"/>
<feature type="binding site" evidence="9">
    <location>
        <position position="120"/>
    </location>
    <ligand>
        <name>Zn(2+)</name>
        <dbReference type="ChEBI" id="CHEBI:29105"/>
        <note>catalytic</note>
    </ligand>
</feature>
<evidence type="ECO:0000256" key="6">
    <source>
        <dbReference type="ARBA" id="ARBA00022997"/>
    </source>
</evidence>
<keyword evidence="3 9" id="KW-0479">Metal-binding</keyword>
<evidence type="ECO:0000256" key="2">
    <source>
        <dbReference type="ARBA" id="ARBA00022670"/>
    </source>
</evidence>
<feature type="region of interest" description="Disordered" evidence="11">
    <location>
        <begin position="210"/>
        <end position="239"/>
    </location>
</feature>
<dbReference type="InterPro" id="IPR009045">
    <property type="entry name" value="Zn_M74/Hedgehog-like"/>
</dbReference>
<evidence type="ECO:0000313" key="12">
    <source>
        <dbReference type="EMBL" id="MFC5721045.1"/>
    </source>
</evidence>
<comment type="catalytic activity">
    <reaction evidence="1 9 10">
        <text>D-alanyl-D-alanine + H2O = 2 D-alanine</text>
        <dbReference type="Rhea" id="RHEA:20661"/>
        <dbReference type="ChEBI" id="CHEBI:15377"/>
        <dbReference type="ChEBI" id="CHEBI:57416"/>
        <dbReference type="ChEBI" id="CHEBI:57822"/>
        <dbReference type="EC" id="3.4.13.22"/>
    </reaction>
</comment>
<comment type="function">
    <text evidence="9 10">Catalyzes hydrolysis of the D-alanyl-D-alanine dipeptide.</text>
</comment>
<keyword evidence="13" id="KW-1185">Reference proteome</keyword>
<sequence length="239" mass="26807">MSDRAPAGFVALADFDPSIRQDLRYATDRNFVGTPLDGYQDATCLLTLPAADALSRAQQLLTRNGYTLTVFDAYRPQRAVDHMRRWAGDPRQQSTKSLYYPRISKDRLFGPDYIHTHSGHSRGSTVDVTLATADGTPLDMGTPFDFFDPLSHSHHPDTPRLARANRRALHHAMIWAGFHNLPTEWWHFTLTDEPFPQRYFDFPATRRSLRASQGTRSAPGGPAPRSGTQTSVNVLERAG</sequence>
<protein>
    <recommendedName>
        <fullName evidence="9 10">D-alanyl-D-alanine dipeptidase</fullName>
        <shortName evidence="9 10">D-Ala-D-Ala dipeptidase</shortName>
        <ecNumber evidence="9 10">3.4.13.22</ecNumber>
    </recommendedName>
</protein>
<evidence type="ECO:0000256" key="8">
    <source>
        <dbReference type="ARBA" id="ARBA00023316"/>
    </source>
</evidence>
<dbReference type="PIRSF" id="PIRSF026671">
    <property type="entry name" value="AA_dipeptidase"/>
    <property type="match status" value="1"/>
</dbReference>
<dbReference type="RefSeq" id="WP_390316255.1">
    <property type="nucleotide sequence ID" value="NZ_JBHSPB010000006.1"/>
</dbReference>
<evidence type="ECO:0000256" key="5">
    <source>
        <dbReference type="ARBA" id="ARBA00022833"/>
    </source>
</evidence>
<comment type="cofactor">
    <cofactor evidence="9">
        <name>Zn(2+)</name>
        <dbReference type="ChEBI" id="CHEBI:29105"/>
    </cofactor>
    <text evidence="9">Binds 1 zinc ion per subunit.</text>
</comment>
<feature type="site" description="Transition state stabilizer" evidence="9">
    <location>
        <position position="75"/>
    </location>
</feature>
<dbReference type="Proteomes" id="UP001596083">
    <property type="component" value="Unassembled WGS sequence"/>
</dbReference>
<comment type="caution">
    <text evidence="12">The sequence shown here is derived from an EMBL/GenBank/DDBJ whole genome shotgun (WGS) entry which is preliminary data.</text>
</comment>
<dbReference type="HAMAP" id="MF_01924">
    <property type="entry name" value="A_A_dipeptidase"/>
    <property type="match status" value="1"/>
</dbReference>
<dbReference type="InterPro" id="IPR000755">
    <property type="entry name" value="A_A_dipeptidase"/>
</dbReference>
<dbReference type="CDD" id="cd14817">
    <property type="entry name" value="D-Ala-D-Ala_dipeptidase_VanX"/>
    <property type="match status" value="1"/>
</dbReference>
<evidence type="ECO:0000256" key="10">
    <source>
        <dbReference type="PIRNR" id="PIRNR026671"/>
    </source>
</evidence>
<dbReference type="SUPFAM" id="SSF55166">
    <property type="entry name" value="Hedgehog/DD-peptidase"/>
    <property type="match status" value="1"/>
</dbReference>
<organism evidence="12 13">
    <name type="scientific">Streptomyces gamaensis</name>
    <dbReference type="NCBI Taxonomy" id="1763542"/>
    <lineage>
        <taxon>Bacteria</taxon>
        <taxon>Bacillati</taxon>
        <taxon>Actinomycetota</taxon>
        <taxon>Actinomycetes</taxon>
        <taxon>Kitasatosporales</taxon>
        <taxon>Streptomycetaceae</taxon>
        <taxon>Streptomyces</taxon>
    </lineage>
</organism>
<dbReference type="EMBL" id="JBHSPB010000006">
    <property type="protein sequence ID" value="MFC5721045.1"/>
    <property type="molecule type" value="Genomic_DNA"/>
</dbReference>
<keyword evidence="7 9" id="KW-0482">Metalloprotease</keyword>
<proteinExistence type="inferred from homology"/>
<dbReference type="PANTHER" id="PTHR43126:SF1">
    <property type="entry name" value="D-ALANYL-D-ALANINE DIPEPTIDASE"/>
    <property type="match status" value="1"/>
</dbReference>
<evidence type="ECO:0000313" key="13">
    <source>
        <dbReference type="Proteomes" id="UP001596083"/>
    </source>
</evidence>
<keyword evidence="5 9" id="KW-0862">Zinc</keyword>
<keyword evidence="8 10" id="KW-0961">Cell wall biogenesis/degradation</keyword>
<name>A0ABW0Z331_9ACTN</name>
<dbReference type="Gene3D" id="3.30.1380.10">
    <property type="match status" value="1"/>
</dbReference>
<evidence type="ECO:0000256" key="3">
    <source>
        <dbReference type="ARBA" id="ARBA00022723"/>
    </source>
</evidence>
<evidence type="ECO:0000256" key="7">
    <source>
        <dbReference type="ARBA" id="ARBA00023049"/>
    </source>
</evidence>
<reference evidence="13" key="1">
    <citation type="journal article" date="2019" name="Int. J. Syst. Evol. Microbiol.">
        <title>The Global Catalogue of Microorganisms (GCM) 10K type strain sequencing project: providing services to taxonomists for standard genome sequencing and annotation.</title>
        <authorList>
            <consortium name="The Broad Institute Genomics Platform"/>
            <consortium name="The Broad Institute Genome Sequencing Center for Infectious Disease"/>
            <person name="Wu L."/>
            <person name="Ma J."/>
        </authorList>
    </citation>
    <scope>NUCLEOTIDE SEQUENCE [LARGE SCALE GENOMIC DNA]</scope>
    <source>
        <strain evidence="13">CGMCC 4.7304</strain>
    </source>
</reference>
<feature type="active site" description="Proton donor/acceptor" evidence="9">
    <location>
        <position position="184"/>
    </location>
</feature>
<accession>A0ABW0Z331</accession>
<evidence type="ECO:0000256" key="1">
    <source>
        <dbReference type="ARBA" id="ARBA00001362"/>
    </source>
</evidence>